<reference evidence="1 2" key="1">
    <citation type="submission" date="2024-01" db="EMBL/GenBank/DDBJ databases">
        <title>The diversity of rhizobia nodulating Mimosa spp. in eleven states of Brazil covering several biomes is determined by host plant, location, and edaphic factors.</title>
        <authorList>
            <person name="Rouws L."/>
            <person name="Barauna A."/>
            <person name="Beukes C."/>
            <person name="De Faria S.M."/>
            <person name="Gross E."/>
            <person name="Dos Reis Junior F.B."/>
            <person name="Simon M."/>
            <person name="Maluk M."/>
            <person name="Odee D.W."/>
            <person name="Kenicer G."/>
            <person name="Young J.P.W."/>
            <person name="Reis V.M."/>
            <person name="Zilli J."/>
            <person name="James E.K."/>
        </authorList>
    </citation>
    <scope>NUCLEOTIDE SEQUENCE [LARGE SCALE GENOMIC DNA]</scope>
    <source>
        <strain evidence="1 2">JPY77</strain>
    </source>
</reference>
<name>A0ABU9QPK0_9BURK</name>
<evidence type="ECO:0000313" key="2">
    <source>
        <dbReference type="Proteomes" id="UP001494588"/>
    </source>
</evidence>
<proteinExistence type="predicted"/>
<dbReference type="RefSeq" id="WP_223962223.1">
    <property type="nucleotide sequence ID" value="NZ_CAJZAP010000045.1"/>
</dbReference>
<evidence type="ECO:0000313" key="1">
    <source>
        <dbReference type="EMBL" id="MEM5291418.1"/>
    </source>
</evidence>
<comment type="caution">
    <text evidence="1">The sequence shown here is derived from an EMBL/GenBank/DDBJ whole genome shotgun (WGS) entry which is preliminary data.</text>
</comment>
<sequence>MRGGREKLQELRRLSAASPEQLDIAARNLALADADVKPIEPALLQQANRTLGSLMDASSVDYRFAACGNGSIARFVDFDSADAASS</sequence>
<accession>A0ABU9QPK0</accession>
<keyword evidence="2" id="KW-1185">Reference proteome</keyword>
<dbReference type="Proteomes" id="UP001494588">
    <property type="component" value="Unassembled WGS sequence"/>
</dbReference>
<dbReference type="EMBL" id="JAZHGC010000050">
    <property type="protein sequence ID" value="MEM5291418.1"/>
    <property type="molecule type" value="Genomic_DNA"/>
</dbReference>
<protein>
    <submittedName>
        <fullName evidence="1">Uncharacterized protein</fullName>
    </submittedName>
</protein>
<gene>
    <name evidence="1" type="ORF">V4C55_37435</name>
</gene>
<organism evidence="1 2">
    <name type="scientific">Paraburkholderia sabiae</name>
    <dbReference type="NCBI Taxonomy" id="273251"/>
    <lineage>
        <taxon>Bacteria</taxon>
        <taxon>Pseudomonadati</taxon>
        <taxon>Pseudomonadota</taxon>
        <taxon>Betaproteobacteria</taxon>
        <taxon>Burkholderiales</taxon>
        <taxon>Burkholderiaceae</taxon>
        <taxon>Paraburkholderia</taxon>
    </lineage>
</organism>